<dbReference type="eggNOG" id="ENOG502QR2T">
    <property type="taxonomic scope" value="Eukaryota"/>
</dbReference>
<organism evidence="3 4">
    <name type="scientific">Endocarpon pusillum (strain Z07020 / HMAS-L-300199)</name>
    <name type="common">Lichen-forming fungus</name>
    <dbReference type="NCBI Taxonomy" id="1263415"/>
    <lineage>
        <taxon>Eukaryota</taxon>
        <taxon>Fungi</taxon>
        <taxon>Dikarya</taxon>
        <taxon>Ascomycota</taxon>
        <taxon>Pezizomycotina</taxon>
        <taxon>Eurotiomycetes</taxon>
        <taxon>Chaetothyriomycetidae</taxon>
        <taxon>Verrucariales</taxon>
        <taxon>Verrucariaceae</taxon>
        <taxon>Endocarpon</taxon>
    </lineage>
</organism>
<proteinExistence type="predicted"/>
<evidence type="ECO:0000256" key="1">
    <source>
        <dbReference type="SAM" id="MobiDB-lite"/>
    </source>
</evidence>
<name>U1G6A4_ENDPU</name>
<dbReference type="InterPro" id="IPR058933">
    <property type="entry name" value="YMC020W-like_ab_hydrolase"/>
</dbReference>
<dbReference type="GeneID" id="19243574"/>
<dbReference type="OrthoDB" id="5598028at2759"/>
<dbReference type="Proteomes" id="UP000019373">
    <property type="component" value="Unassembled WGS sequence"/>
</dbReference>
<gene>
    <name evidence="3" type="ORF">EPUS_08730</name>
</gene>
<evidence type="ECO:0000313" key="4">
    <source>
        <dbReference type="Proteomes" id="UP000019373"/>
    </source>
</evidence>
<dbReference type="PANTHER" id="PTHR47349:SF1">
    <property type="entry name" value="AER328WP"/>
    <property type="match status" value="1"/>
</dbReference>
<feature type="compositionally biased region" description="Pro residues" evidence="1">
    <location>
        <begin position="253"/>
        <end position="262"/>
    </location>
</feature>
<dbReference type="RefSeq" id="XP_007801446.1">
    <property type="nucleotide sequence ID" value="XM_007803255.1"/>
</dbReference>
<feature type="compositionally biased region" description="Basic and acidic residues" evidence="1">
    <location>
        <begin position="344"/>
        <end position="353"/>
    </location>
</feature>
<feature type="compositionally biased region" description="Polar residues" evidence="1">
    <location>
        <begin position="307"/>
        <end position="328"/>
    </location>
</feature>
<feature type="compositionally biased region" description="Polar residues" evidence="1">
    <location>
        <begin position="63"/>
        <end position="80"/>
    </location>
</feature>
<accession>U1G6A4</accession>
<feature type="compositionally biased region" description="Polar residues" evidence="1">
    <location>
        <begin position="417"/>
        <end position="429"/>
    </location>
</feature>
<feature type="compositionally biased region" description="Polar residues" evidence="1">
    <location>
        <begin position="388"/>
        <end position="398"/>
    </location>
</feature>
<dbReference type="HOGENOM" id="CLU_010834_0_1_1"/>
<feature type="compositionally biased region" description="Polar residues" evidence="1">
    <location>
        <begin position="99"/>
        <end position="139"/>
    </location>
</feature>
<sequence>MAPNDSQEHSTPNLDGAQNSISLEEPSQTGSIATPETSVVANSPEKTKRSSWYNRTWPRKTAPITQNARESISSASNTASEVVPSVKRPAKPKTKRTPSLQLTLGKATSSRSPPADATTTRVNATSRGSISSPATSKPNTVVEEQAEIDGSQNSRFKRGGNEEIHPKNPKTPDPPQPNDSKGKEASEPEENPTSIQANGGPGWLGWLSRTNGQPEQASSSAPPSLRSPNPPLPPEELSSSCSQTLDANIKALPPVPGDPMPTPSKRSWLQMWSGGSAKEEPSTSKEMQDKMDPSDQNADRDLAAVETSANDFSVSDSQILPTKSSAPPTLQEDGAKSSGWVFWSRDRKADDASRTPNEPHVGEIAVSDTPSQKRPRRASISLERPKSANISKESQTPVATGRKTSKSADLSALQVKDTGQANSMQNTSEAQKDGTVTPMSAKLPGAEVKASKQLQSAIPNLLLPSFNETFILQETPSLLQLLSRLFNYNRPSEDKHLHKIKEVPRLRSALAIGVHGYFPAPLIRTVLGQPTGTSIKFADMAAKAIRKWTENRGYSCEVKTAALEGEGRIAERVDLLWKLLLNWIDEIRKADFVMVACHSQGVPVALELIAKLIDFGCVNSAKIGICAMAGVSLGPFPDYKSRWISGSAGELFEFSNSASTVSKDYLTAVETVLRFGVHVLYVGSIDDQLVSLESSTFAPISHPHIYRAVFVDGRIHAPNFLVHLVGFALKLRNLSVHDHGLIRELSGPLAGSLYTGEGHSRIYEDSNVYDLAVEFALETNTIVGAPLSQKPNSTPSSNPYILPWAVRGILEEDFVKSDLRDEANELLRQFDDWKPTTKVLKDVKFRLEGIRSKL</sequence>
<dbReference type="OMA" id="KLLLNWM"/>
<dbReference type="AlphaFoldDB" id="U1G6A4"/>
<dbReference type="PANTHER" id="PTHR47349">
    <property type="entry name" value="CHROMOSOME 8, WHOLE GENOME SHOTGUN SEQUENCE"/>
    <property type="match status" value="1"/>
</dbReference>
<protein>
    <recommendedName>
        <fullName evidence="2">YMC020W-like alpha/beta hydrolase domain-containing protein</fullName>
    </recommendedName>
</protein>
<feature type="compositionally biased region" description="Polar residues" evidence="1">
    <location>
        <begin position="9"/>
        <end position="41"/>
    </location>
</feature>
<feature type="region of interest" description="Disordered" evidence="1">
    <location>
        <begin position="1"/>
        <end position="435"/>
    </location>
</feature>
<reference evidence="4" key="1">
    <citation type="journal article" date="2014" name="BMC Genomics">
        <title>Genome characteristics reveal the impact of lichenization on lichen-forming fungus Endocarpon pusillum Hedwig (Verrucariales, Ascomycota).</title>
        <authorList>
            <person name="Wang Y.-Y."/>
            <person name="Liu B."/>
            <person name="Zhang X.-Y."/>
            <person name="Zhou Q.-M."/>
            <person name="Zhang T."/>
            <person name="Li H."/>
            <person name="Yu Y.-F."/>
            <person name="Zhang X.-L."/>
            <person name="Hao X.-Y."/>
            <person name="Wang M."/>
            <person name="Wang L."/>
            <person name="Wei J.-C."/>
        </authorList>
    </citation>
    <scope>NUCLEOTIDE SEQUENCE [LARGE SCALE GENOMIC DNA]</scope>
    <source>
        <strain evidence="4">Z07020 / HMAS-L-300199</strain>
    </source>
</reference>
<dbReference type="EMBL" id="KE721016">
    <property type="protein sequence ID" value="ERF72902.1"/>
    <property type="molecule type" value="Genomic_DNA"/>
</dbReference>
<dbReference type="InterPro" id="IPR058934">
    <property type="entry name" value="YMC020W-like"/>
</dbReference>
<feature type="domain" description="YMC020W-like alpha/beta hydrolase" evidence="2">
    <location>
        <begin position="463"/>
        <end position="813"/>
    </location>
</feature>
<evidence type="ECO:0000313" key="3">
    <source>
        <dbReference type="EMBL" id="ERF72902.1"/>
    </source>
</evidence>
<keyword evidence="4" id="KW-1185">Reference proteome</keyword>
<evidence type="ECO:0000259" key="2">
    <source>
        <dbReference type="Pfam" id="PF26147"/>
    </source>
</evidence>
<feature type="compositionally biased region" description="Basic and acidic residues" evidence="1">
    <location>
        <begin position="277"/>
        <end position="303"/>
    </location>
</feature>
<dbReference type="Pfam" id="PF26147">
    <property type="entry name" value="AB_HYDROLASE_YMC0-YMC35"/>
    <property type="match status" value="1"/>
</dbReference>
<feature type="compositionally biased region" description="Low complexity" evidence="1">
    <location>
        <begin position="217"/>
        <end position="227"/>
    </location>
</feature>